<accession>A0A5C3KRC5</accession>
<dbReference type="STRING" id="230819.A0A5C3KRC5"/>
<protein>
    <submittedName>
        <fullName evidence="1">Uncharacterized protein</fullName>
    </submittedName>
</protein>
<dbReference type="SUPFAM" id="SSF52047">
    <property type="entry name" value="RNI-like"/>
    <property type="match status" value="1"/>
</dbReference>
<sequence length="448" mass="50637">MKSETPYLPAELLSEIFRLAKPKREPSHAIPLQVVLSHVSSDWRNAVLSDSRLWSAINIYSPKSFGRAEAFLSRTGVATPLHVRIEAYRFDRFTKDPTKRAEFVVATRAFLKSSIHRCKTLLILTYDSGLADQILQGLTESEAPTLQRLRIKNVEHNALPVQTFASGAQILTAGAPALTFLETEGLHLLPPIASLVTLHLHNIDPVWFSYDTFSDIVNRAPKLENLSLECHDYISNWPMHFAGSALTLKNLRALRIIEQGSGLIVRYLLSINAPRLESLWISTGNTAFDHLFSSPQFLDSQHKYGALKYLTLETFNMKTTSKFAHVFPNVVHLYLADAPLFHVKHLEQAFTADPPIWPKLQTLAVSSKSDRREMQFKEALCNIVTRRAEKRLPLKRCLADGNLAAFLKNQASDLLNENITVAEMDALTHREPWWVMMHEDTMDSLGFS</sequence>
<keyword evidence="2" id="KW-1185">Reference proteome</keyword>
<dbReference type="AlphaFoldDB" id="A0A5C3KRC5"/>
<dbReference type="Gene3D" id="3.80.10.10">
    <property type="entry name" value="Ribonuclease Inhibitor"/>
    <property type="match status" value="1"/>
</dbReference>
<reference evidence="1 2" key="1">
    <citation type="journal article" date="2019" name="Nat. Ecol. Evol.">
        <title>Megaphylogeny resolves global patterns of mushroom evolution.</title>
        <authorList>
            <person name="Varga T."/>
            <person name="Krizsan K."/>
            <person name="Foldi C."/>
            <person name="Dima B."/>
            <person name="Sanchez-Garcia M."/>
            <person name="Sanchez-Ramirez S."/>
            <person name="Szollosi G.J."/>
            <person name="Szarkandi J.G."/>
            <person name="Papp V."/>
            <person name="Albert L."/>
            <person name="Andreopoulos W."/>
            <person name="Angelini C."/>
            <person name="Antonin V."/>
            <person name="Barry K.W."/>
            <person name="Bougher N.L."/>
            <person name="Buchanan P."/>
            <person name="Buyck B."/>
            <person name="Bense V."/>
            <person name="Catcheside P."/>
            <person name="Chovatia M."/>
            <person name="Cooper J."/>
            <person name="Damon W."/>
            <person name="Desjardin D."/>
            <person name="Finy P."/>
            <person name="Geml J."/>
            <person name="Haridas S."/>
            <person name="Hughes K."/>
            <person name="Justo A."/>
            <person name="Karasinski D."/>
            <person name="Kautmanova I."/>
            <person name="Kiss B."/>
            <person name="Kocsube S."/>
            <person name="Kotiranta H."/>
            <person name="LaButti K.M."/>
            <person name="Lechner B.E."/>
            <person name="Liimatainen K."/>
            <person name="Lipzen A."/>
            <person name="Lukacs Z."/>
            <person name="Mihaltcheva S."/>
            <person name="Morgado L.N."/>
            <person name="Niskanen T."/>
            <person name="Noordeloos M.E."/>
            <person name="Ohm R.A."/>
            <person name="Ortiz-Santana B."/>
            <person name="Ovrebo C."/>
            <person name="Racz N."/>
            <person name="Riley R."/>
            <person name="Savchenko A."/>
            <person name="Shiryaev A."/>
            <person name="Soop K."/>
            <person name="Spirin V."/>
            <person name="Szebenyi C."/>
            <person name="Tomsovsky M."/>
            <person name="Tulloss R.E."/>
            <person name="Uehling J."/>
            <person name="Grigoriev I.V."/>
            <person name="Vagvolgyi C."/>
            <person name="Papp T."/>
            <person name="Martin F.M."/>
            <person name="Miettinen O."/>
            <person name="Hibbett D.S."/>
            <person name="Nagy L.G."/>
        </authorList>
    </citation>
    <scope>NUCLEOTIDE SEQUENCE [LARGE SCALE GENOMIC DNA]</scope>
    <source>
        <strain evidence="1 2">CBS 121175</strain>
    </source>
</reference>
<dbReference type="InterPro" id="IPR032675">
    <property type="entry name" value="LRR_dom_sf"/>
</dbReference>
<proteinExistence type="predicted"/>
<name>A0A5C3KRC5_COPMA</name>
<organism evidence="1 2">
    <name type="scientific">Coprinopsis marcescibilis</name>
    <name type="common">Agaric fungus</name>
    <name type="synonym">Psathyrella marcescibilis</name>
    <dbReference type="NCBI Taxonomy" id="230819"/>
    <lineage>
        <taxon>Eukaryota</taxon>
        <taxon>Fungi</taxon>
        <taxon>Dikarya</taxon>
        <taxon>Basidiomycota</taxon>
        <taxon>Agaricomycotina</taxon>
        <taxon>Agaricomycetes</taxon>
        <taxon>Agaricomycetidae</taxon>
        <taxon>Agaricales</taxon>
        <taxon>Agaricineae</taxon>
        <taxon>Psathyrellaceae</taxon>
        <taxon>Coprinopsis</taxon>
    </lineage>
</organism>
<dbReference type="OrthoDB" id="3023006at2759"/>
<dbReference type="EMBL" id="ML210224">
    <property type="protein sequence ID" value="TFK23159.1"/>
    <property type="molecule type" value="Genomic_DNA"/>
</dbReference>
<dbReference type="Proteomes" id="UP000307440">
    <property type="component" value="Unassembled WGS sequence"/>
</dbReference>
<evidence type="ECO:0000313" key="1">
    <source>
        <dbReference type="EMBL" id="TFK23159.1"/>
    </source>
</evidence>
<gene>
    <name evidence="1" type="ORF">FA15DRAFT_476076</name>
</gene>
<evidence type="ECO:0000313" key="2">
    <source>
        <dbReference type="Proteomes" id="UP000307440"/>
    </source>
</evidence>